<protein>
    <submittedName>
        <fullName evidence="1">Uncharacterized protein</fullName>
    </submittedName>
</protein>
<name>A0A344J507_9GAMM</name>
<dbReference type="EMBL" id="CP029556">
    <property type="protein sequence ID" value="AXA84117.1"/>
    <property type="molecule type" value="Genomic_DNA"/>
</dbReference>
<sequence length="64" mass="6979">MSNNQQLLDRLYALSMDGAQAGAEFVQLDALIYRRLEMTYADDEAFEAHIAGEPVELAAFAAAA</sequence>
<organism evidence="1 2">
    <name type="scientific">Solilutibacter oculi</name>
    <dbReference type="NCBI Taxonomy" id="2698682"/>
    <lineage>
        <taxon>Bacteria</taxon>
        <taxon>Pseudomonadati</taxon>
        <taxon>Pseudomonadota</taxon>
        <taxon>Gammaproteobacteria</taxon>
        <taxon>Lysobacterales</taxon>
        <taxon>Lysobacteraceae</taxon>
        <taxon>Solilutibacter</taxon>
    </lineage>
</organism>
<dbReference type="RefSeq" id="WP_112926330.1">
    <property type="nucleotide sequence ID" value="NZ_CP029556.1"/>
</dbReference>
<dbReference type="AlphaFoldDB" id="A0A344J507"/>
<reference evidence="2" key="1">
    <citation type="submission" date="2018-05" db="EMBL/GenBank/DDBJ databases">
        <title>Luteimonas pekinense sp. nov., isolated from human Meibomian gland secretions, Beijing, China.</title>
        <authorList>
            <person name="Wen T."/>
            <person name="Bai H."/>
            <person name="Lv H."/>
        </authorList>
    </citation>
    <scope>NUCLEOTIDE SEQUENCE [LARGE SCALE GENOMIC DNA]</scope>
    <source>
        <strain evidence="2">83-4</strain>
    </source>
</reference>
<dbReference type="KEGG" id="lue:DCD74_04870"/>
<proteinExistence type="predicted"/>
<dbReference type="Proteomes" id="UP000251842">
    <property type="component" value="Chromosome"/>
</dbReference>
<evidence type="ECO:0000313" key="2">
    <source>
        <dbReference type="Proteomes" id="UP000251842"/>
    </source>
</evidence>
<gene>
    <name evidence="1" type="ORF">DCD74_04870</name>
</gene>
<accession>A0A344J507</accession>
<evidence type="ECO:0000313" key="1">
    <source>
        <dbReference type="EMBL" id="AXA84117.1"/>
    </source>
</evidence>
<dbReference type="OrthoDB" id="6026512at2"/>
<keyword evidence="2" id="KW-1185">Reference proteome</keyword>